<dbReference type="Gene3D" id="1.25.40.10">
    <property type="entry name" value="Tetratricopeptide repeat domain"/>
    <property type="match status" value="1"/>
</dbReference>
<dbReference type="InterPro" id="IPR011990">
    <property type="entry name" value="TPR-like_helical_dom_sf"/>
</dbReference>
<evidence type="ECO:0000256" key="7">
    <source>
        <dbReference type="ARBA" id="ARBA00023288"/>
    </source>
</evidence>
<evidence type="ECO:0000256" key="6">
    <source>
        <dbReference type="ARBA" id="ARBA00023237"/>
    </source>
</evidence>
<dbReference type="AlphaFoldDB" id="A0A379ETN2"/>
<keyword evidence="7" id="KW-0449">Lipoprotein</keyword>
<dbReference type="GO" id="GO:0030234">
    <property type="term" value="F:enzyme regulator activity"/>
    <property type="evidence" value="ECO:0007669"/>
    <property type="project" value="UniProtKB-UniRule"/>
</dbReference>
<evidence type="ECO:0000256" key="5">
    <source>
        <dbReference type="ARBA" id="ARBA00023139"/>
    </source>
</evidence>
<protein>
    <recommendedName>
        <fullName evidence="8">Penicillin-binding protein activator LpoA</fullName>
        <shortName evidence="8">PBP activator LpoA</shortName>
    </recommendedName>
</protein>
<dbReference type="EMBL" id="UGTV01000015">
    <property type="protein sequence ID" value="SUC09765.1"/>
    <property type="molecule type" value="Genomic_DNA"/>
</dbReference>
<evidence type="ECO:0000256" key="8">
    <source>
        <dbReference type="HAMAP-Rule" id="MF_01890"/>
    </source>
</evidence>
<keyword evidence="6 8" id="KW-0998">Cell outer membrane</keyword>
<dbReference type="Proteomes" id="UP000254704">
    <property type="component" value="Unassembled WGS sequence"/>
</dbReference>
<comment type="function">
    <text evidence="8">Regulator of peptidoglycan synthesis that is essential for the function of penicillin-binding protein 1A (PBP1a).</text>
</comment>
<evidence type="ECO:0000256" key="4">
    <source>
        <dbReference type="ARBA" id="ARBA00023136"/>
    </source>
</evidence>
<dbReference type="Pfam" id="PF04348">
    <property type="entry name" value="LppC"/>
    <property type="match status" value="1"/>
</dbReference>
<dbReference type="GO" id="GO:0031241">
    <property type="term" value="C:periplasmic side of cell outer membrane"/>
    <property type="evidence" value="ECO:0007669"/>
    <property type="project" value="UniProtKB-UniRule"/>
</dbReference>
<sequence>MTILLQHINLKNRLMPFFFTLFLASCTTLFDSGSTSALRSDANASSEFYMNKMYQAQNIEEQQTYKLLAARVLITENKLPQAQALLAELKQLTDEQLLDKSIIDAHISAVKQQNTVAENQLKLINLAKLSNSQMARYYEIAARIAENRYDVIEAVKARIQIDQYLSDVPRKQANIDRTWTLLRNANRGVINNATANGNAALGGWLALVRAYNANLSSPVQLSSAIQQWKVAYPTHSAAYLFPTELQSLFNFQQTTFSQVALLLPLSGNAQLIGNTIKAGFDASKDNSGAQVQIFDTMATPIDQILDQVKQSGIRTLVGPLLKQNVDTILNNPSLVQGLDVLTLNSTSNERTIGQLCYYGLSPEDEAESAANKMWSDGIRTPLVFVPQNDLGRRTASAFNIRWQQLAATDANIKFYTQAADITYSLESASQSVQGIYIVAMSEQLAEIKTTIDNSNGQVKLYASSRSNSANNGPEYRLLMEGLQFSDIPFFKDVTSAQYKKIEKLTKGDFSLMRLYAMGADAWLLINHFNELRQVPGYNIDGLTGKLSAGANCNIEREMTWFQYQSGGIISLN</sequence>
<gene>
    <name evidence="9" type="primary">lppC</name>
    <name evidence="8" type="synonym">lpoA</name>
    <name evidence="9" type="ORF">NCTC11621_00786</name>
</gene>
<keyword evidence="3 8" id="KW-0573">Peptidoglycan synthesis</keyword>
<evidence type="ECO:0000313" key="10">
    <source>
        <dbReference type="Proteomes" id="UP000254704"/>
    </source>
</evidence>
<organism evidence="9 10">
    <name type="scientific">Pasteurella canis</name>
    <dbReference type="NCBI Taxonomy" id="753"/>
    <lineage>
        <taxon>Bacteria</taxon>
        <taxon>Pseudomonadati</taxon>
        <taxon>Pseudomonadota</taxon>
        <taxon>Gammaproteobacteria</taxon>
        <taxon>Pasteurellales</taxon>
        <taxon>Pasteurellaceae</taxon>
        <taxon>Pasteurella</taxon>
    </lineage>
</organism>
<dbReference type="Gene3D" id="3.40.50.2300">
    <property type="match status" value="2"/>
</dbReference>
<comment type="similarity">
    <text evidence="8">Belongs to the LpoA family.</text>
</comment>
<evidence type="ECO:0000256" key="3">
    <source>
        <dbReference type="ARBA" id="ARBA00022984"/>
    </source>
</evidence>
<keyword evidence="1 8" id="KW-0732">Signal</keyword>
<name>A0A379ETN2_9PAST</name>
<dbReference type="InterPro" id="IPR028082">
    <property type="entry name" value="Peripla_BP_I"/>
</dbReference>
<dbReference type="InterPro" id="IPR007443">
    <property type="entry name" value="LpoA"/>
</dbReference>
<keyword evidence="5" id="KW-0564">Palmitate</keyword>
<dbReference type="GO" id="GO:0008360">
    <property type="term" value="P:regulation of cell shape"/>
    <property type="evidence" value="ECO:0007669"/>
    <property type="project" value="UniProtKB-KW"/>
</dbReference>
<proteinExistence type="inferred from homology"/>
<evidence type="ECO:0000256" key="1">
    <source>
        <dbReference type="ARBA" id="ARBA00022729"/>
    </source>
</evidence>
<dbReference type="PANTHER" id="PTHR38038:SF1">
    <property type="entry name" value="PENICILLIN-BINDING PROTEIN ACTIVATOR LPOA"/>
    <property type="match status" value="1"/>
</dbReference>
<dbReference type="SUPFAM" id="SSF53822">
    <property type="entry name" value="Periplasmic binding protein-like I"/>
    <property type="match status" value="1"/>
</dbReference>
<dbReference type="RefSeq" id="WP_115322655.1">
    <property type="nucleotide sequence ID" value="NZ_UGTV01000015.1"/>
</dbReference>
<evidence type="ECO:0000313" key="9">
    <source>
        <dbReference type="EMBL" id="SUC09765.1"/>
    </source>
</evidence>
<dbReference type="Gene3D" id="1.25.40.650">
    <property type="match status" value="1"/>
</dbReference>
<dbReference type="PANTHER" id="PTHR38038">
    <property type="entry name" value="PENICILLIN-BINDING PROTEIN ACTIVATOR LPOA"/>
    <property type="match status" value="1"/>
</dbReference>
<dbReference type="CDD" id="cd06339">
    <property type="entry name" value="PBP1_YraM_LppC_lipoprotein-like"/>
    <property type="match status" value="1"/>
</dbReference>
<dbReference type="HAMAP" id="MF_01890">
    <property type="entry name" value="LpoA"/>
    <property type="match status" value="1"/>
</dbReference>
<evidence type="ECO:0000256" key="2">
    <source>
        <dbReference type="ARBA" id="ARBA00022960"/>
    </source>
</evidence>
<reference evidence="9 10" key="1">
    <citation type="submission" date="2018-06" db="EMBL/GenBank/DDBJ databases">
        <authorList>
            <consortium name="Pathogen Informatics"/>
            <person name="Doyle S."/>
        </authorList>
    </citation>
    <scope>NUCLEOTIDE SEQUENCE [LARGE SCALE GENOMIC DNA]</scope>
    <source>
        <strain evidence="9 10">NCTC11621</strain>
    </source>
</reference>
<dbReference type="GO" id="GO:0009252">
    <property type="term" value="P:peptidoglycan biosynthetic process"/>
    <property type="evidence" value="ECO:0007669"/>
    <property type="project" value="UniProtKB-UniRule"/>
</dbReference>
<comment type="subunit">
    <text evidence="8">Interacts with PBP1a.</text>
</comment>
<accession>A0A379ETN2</accession>
<keyword evidence="4 8" id="KW-0472">Membrane</keyword>
<keyword evidence="2 8" id="KW-0133">Cell shape</keyword>